<dbReference type="AlphaFoldDB" id="A0A8H7DZ17"/>
<sequence>MGQSTIVEKDRWRSAEARGPNPRAQSLTEEGSRPGRQSGVTVVEGRMRAAVPVFEDRRLRDHDE</sequence>
<organism evidence="2 3">
    <name type="scientific">Endocarpon pusillum</name>
    <dbReference type="NCBI Taxonomy" id="364733"/>
    <lineage>
        <taxon>Eukaryota</taxon>
        <taxon>Fungi</taxon>
        <taxon>Dikarya</taxon>
        <taxon>Ascomycota</taxon>
        <taxon>Pezizomycotina</taxon>
        <taxon>Eurotiomycetes</taxon>
        <taxon>Chaetothyriomycetidae</taxon>
        <taxon>Verrucariales</taxon>
        <taxon>Verrucariaceae</taxon>
        <taxon>Endocarpon</taxon>
    </lineage>
</organism>
<comment type="caution">
    <text evidence="2">The sequence shown here is derived from an EMBL/GenBank/DDBJ whole genome shotgun (WGS) entry which is preliminary data.</text>
</comment>
<evidence type="ECO:0000256" key="1">
    <source>
        <dbReference type="SAM" id="MobiDB-lite"/>
    </source>
</evidence>
<dbReference type="EMBL" id="JAACFV010000186">
    <property type="protein sequence ID" value="KAF7503292.1"/>
    <property type="molecule type" value="Genomic_DNA"/>
</dbReference>
<evidence type="ECO:0000313" key="3">
    <source>
        <dbReference type="Proteomes" id="UP000606974"/>
    </source>
</evidence>
<dbReference type="Proteomes" id="UP000606974">
    <property type="component" value="Unassembled WGS sequence"/>
</dbReference>
<evidence type="ECO:0000313" key="2">
    <source>
        <dbReference type="EMBL" id="KAF7503292.1"/>
    </source>
</evidence>
<name>A0A8H7DZ17_9EURO</name>
<feature type="region of interest" description="Disordered" evidence="1">
    <location>
        <begin position="1"/>
        <end position="40"/>
    </location>
</feature>
<gene>
    <name evidence="2" type="ORF">GJ744_004014</name>
</gene>
<feature type="compositionally biased region" description="Basic and acidic residues" evidence="1">
    <location>
        <begin position="7"/>
        <end position="16"/>
    </location>
</feature>
<protein>
    <submittedName>
        <fullName evidence="2">Uncharacterized protein</fullName>
    </submittedName>
</protein>
<proteinExistence type="predicted"/>
<keyword evidence="3" id="KW-1185">Reference proteome</keyword>
<accession>A0A8H7DZ17</accession>
<reference evidence="2" key="1">
    <citation type="submission" date="2020-02" db="EMBL/GenBank/DDBJ databases">
        <authorList>
            <person name="Palmer J.M."/>
        </authorList>
    </citation>
    <scope>NUCLEOTIDE SEQUENCE</scope>
    <source>
        <strain evidence="2">EPUS1.4</strain>
        <tissue evidence="2">Thallus</tissue>
    </source>
</reference>